<keyword evidence="3" id="KW-1185">Reference proteome</keyword>
<evidence type="ECO:0000313" key="3">
    <source>
        <dbReference type="Proteomes" id="UP001320972"/>
    </source>
</evidence>
<accession>A0AAP3E4D4</accession>
<evidence type="ECO:0000313" key="1">
    <source>
        <dbReference type="EMBL" id="MCU4744651.1"/>
    </source>
</evidence>
<dbReference type="RefSeq" id="WP_338006451.1">
    <property type="nucleotide sequence ID" value="NZ_JAOPKA010000036.1"/>
</dbReference>
<name>A0AAP3E4D4_9EURY</name>
<dbReference type="AlphaFoldDB" id="A0AAP3E4D4"/>
<proteinExistence type="predicted"/>
<dbReference type="Gene3D" id="3.20.20.80">
    <property type="entry name" value="Glycosidases"/>
    <property type="match status" value="1"/>
</dbReference>
<sequence length="394" mass="43312">MNAAIWAHPWDIIDEGSEAVAERLLDIGITEVNLATTMHSVQTLNPHNPERKTFFADASAYFQPDESRYGELVPDVNETMGDADWLAEIANGLETTPVSLNSWTVPFHSSKQGRRHPQTTLENPFGDSLVWGLCPSNPDVREYGTALVAELADRGDVDGIEMELADFQYGTGYGWHHQEFFTRLGGLGEFLFGLCFCEHCQANAREAGIDVETARESARNGLEMRFEGGISHRTDVAGWLAEHPSLARYVGTRKAVVTDLFDEFAEQMGALPFGYYLKMGGLGDDRMGVEHSWKHGLDLDALSEPLDYVTVLAYHSDPTVVRDDVRTARSLIDVPVNVGLLAGHPIVDSRASLVAQAEAAAEAGAEKLSFYGYGVVPERNIEWIRAAIDAAARI</sequence>
<reference evidence="1 3" key="1">
    <citation type="submission" date="2022-09" db="EMBL/GenBank/DDBJ databases">
        <title>Enrichment on poylsaccharides allowed isolation of novel metabolic and taxonomic groups of Haloarchaea.</title>
        <authorList>
            <person name="Sorokin D.Y."/>
            <person name="Elcheninov A.G."/>
            <person name="Khizhniak T.V."/>
            <person name="Kolganova T.V."/>
            <person name="Kublanov I.V."/>
        </authorList>
    </citation>
    <scope>NUCLEOTIDE SEQUENCE</scope>
    <source>
        <strain evidence="2 3">AArc-m2/3/4</strain>
        <strain evidence="1">AArc-xg1-1</strain>
    </source>
</reference>
<evidence type="ECO:0000313" key="2">
    <source>
        <dbReference type="EMBL" id="MCU4975999.1"/>
    </source>
</evidence>
<organism evidence="1 4">
    <name type="scientific">Natronoglomus mannanivorans</name>
    <dbReference type="NCBI Taxonomy" id="2979990"/>
    <lineage>
        <taxon>Archaea</taxon>
        <taxon>Methanobacteriati</taxon>
        <taxon>Methanobacteriota</taxon>
        <taxon>Stenosarchaea group</taxon>
        <taxon>Halobacteria</taxon>
        <taxon>Halobacteriales</taxon>
        <taxon>Natrialbaceae</taxon>
        <taxon>Natronoglomus</taxon>
    </lineage>
</organism>
<dbReference type="Proteomes" id="UP001321018">
    <property type="component" value="Unassembled WGS sequence"/>
</dbReference>
<dbReference type="Proteomes" id="UP001320972">
    <property type="component" value="Unassembled WGS sequence"/>
</dbReference>
<dbReference type="EMBL" id="JAOPKB010000034">
    <property type="protein sequence ID" value="MCU4975999.1"/>
    <property type="molecule type" value="Genomic_DNA"/>
</dbReference>
<protein>
    <submittedName>
        <fullName evidence="1">Family 10 glycosylhydrolase</fullName>
    </submittedName>
</protein>
<comment type="caution">
    <text evidence="1">The sequence shown here is derived from an EMBL/GenBank/DDBJ whole genome shotgun (WGS) entry which is preliminary data.</text>
</comment>
<gene>
    <name evidence="2" type="ORF">OB955_25335</name>
    <name evidence="1" type="ORF">OB960_25100</name>
</gene>
<evidence type="ECO:0000313" key="4">
    <source>
        <dbReference type="Proteomes" id="UP001321018"/>
    </source>
</evidence>
<dbReference type="EMBL" id="JAOPKA010000036">
    <property type="protein sequence ID" value="MCU4744651.1"/>
    <property type="molecule type" value="Genomic_DNA"/>
</dbReference>